<dbReference type="NCBIfam" id="TIGR01082">
    <property type="entry name" value="murC"/>
    <property type="match status" value="1"/>
</dbReference>
<dbReference type="EMBL" id="CP071795">
    <property type="protein sequence ID" value="QTD38792.1"/>
    <property type="molecule type" value="Genomic_DNA"/>
</dbReference>
<sequence length="468" mass="52143">MSNLYQNTNKNKKVLPKGKDLRWASCVFFIGIGGIGMSAIARYFVANGKQVAGYDKTASQITKDLEGLGVEIHFEDAVKNIPISFLDSKKTCVVYTPAVPKNHEELNYFKNNNFKILKRAEVLGLITETTFCLAVAGTHGKTTTSCILGHIMQQVNATSFLGGISENYNSNLILGEDKISVVEADEFDRSFLKLSPNIACVTSMDADHLDIYEKPEALTESFVEFANKVSNTLIVAKGLPLKGLTYAIEEEADYKAFHLKIEKGAYVFDVQTPSEIIKNIKFYLPGKHNVMNALAAFAMANVYGVSSTVIKQRLESFKGVKRRFSYKIKSTDFVLIDDYAHHPTEINAVENAVREMYPNDKIMVVFQPHLFSRTRDFVDDFAAALSKFNEVLLLDIYPAREEPILGVTSNWLLEKIKGTHKKITQKNNLVKDIKNSTAKVVVMLGAGDIGVLVNEVTNKLLKLSKNEV</sequence>
<dbReference type="SUPFAM" id="SSF53244">
    <property type="entry name" value="MurD-like peptide ligases, peptide-binding domain"/>
    <property type="match status" value="1"/>
</dbReference>
<evidence type="ECO:0000313" key="20">
    <source>
        <dbReference type="Proteomes" id="UP000663935"/>
    </source>
</evidence>
<keyword evidence="12 14" id="KW-0961">Cell wall biogenesis/degradation</keyword>
<evidence type="ECO:0000256" key="7">
    <source>
        <dbReference type="ARBA" id="ARBA00022741"/>
    </source>
</evidence>
<evidence type="ECO:0000256" key="10">
    <source>
        <dbReference type="ARBA" id="ARBA00022984"/>
    </source>
</evidence>
<keyword evidence="8 14" id="KW-0067">ATP-binding</keyword>
<evidence type="ECO:0000256" key="14">
    <source>
        <dbReference type="HAMAP-Rule" id="MF_00046"/>
    </source>
</evidence>
<comment type="pathway">
    <text evidence="2 14">Cell wall biogenesis; peptidoglycan biosynthesis.</text>
</comment>
<feature type="domain" description="Mur ligase N-terminal catalytic" evidence="16">
    <location>
        <begin position="29"/>
        <end position="127"/>
    </location>
</feature>
<dbReference type="Gene3D" id="3.40.50.720">
    <property type="entry name" value="NAD(P)-binding Rossmann-like Domain"/>
    <property type="match status" value="1"/>
</dbReference>
<keyword evidence="15" id="KW-0472">Membrane</keyword>
<dbReference type="Gene3D" id="3.90.190.20">
    <property type="entry name" value="Mur ligase, C-terminal domain"/>
    <property type="match status" value="1"/>
</dbReference>
<dbReference type="SUPFAM" id="SSF53623">
    <property type="entry name" value="MurD-like peptide ligases, catalytic domain"/>
    <property type="match status" value="1"/>
</dbReference>
<dbReference type="Proteomes" id="UP000663935">
    <property type="component" value="Chromosome"/>
</dbReference>
<keyword evidence="4 14" id="KW-0963">Cytoplasm</keyword>
<dbReference type="InterPro" id="IPR005758">
    <property type="entry name" value="UDP-N-AcMur_Ala_ligase_MurC"/>
</dbReference>
<evidence type="ECO:0000256" key="6">
    <source>
        <dbReference type="ARBA" id="ARBA00022618"/>
    </source>
</evidence>
<evidence type="ECO:0000259" key="18">
    <source>
        <dbReference type="Pfam" id="PF08245"/>
    </source>
</evidence>
<organism evidence="19 20">
    <name type="scientific">Polaribacter batillariae</name>
    <dbReference type="NCBI Taxonomy" id="2808900"/>
    <lineage>
        <taxon>Bacteria</taxon>
        <taxon>Pseudomonadati</taxon>
        <taxon>Bacteroidota</taxon>
        <taxon>Flavobacteriia</taxon>
        <taxon>Flavobacteriales</taxon>
        <taxon>Flavobacteriaceae</taxon>
    </lineage>
</organism>
<evidence type="ECO:0000256" key="9">
    <source>
        <dbReference type="ARBA" id="ARBA00022960"/>
    </source>
</evidence>
<name>A0ABX7SX14_9FLAO</name>
<comment type="function">
    <text evidence="14">Cell wall formation.</text>
</comment>
<dbReference type="PANTHER" id="PTHR43445">
    <property type="entry name" value="UDP-N-ACETYLMURAMATE--L-ALANINE LIGASE-RELATED"/>
    <property type="match status" value="1"/>
</dbReference>
<evidence type="ECO:0000256" key="4">
    <source>
        <dbReference type="ARBA" id="ARBA00022490"/>
    </source>
</evidence>
<comment type="catalytic activity">
    <reaction evidence="13 14">
        <text>UDP-N-acetyl-alpha-D-muramate + L-alanine + ATP = UDP-N-acetyl-alpha-D-muramoyl-L-alanine + ADP + phosphate + H(+)</text>
        <dbReference type="Rhea" id="RHEA:23372"/>
        <dbReference type="ChEBI" id="CHEBI:15378"/>
        <dbReference type="ChEBI" id="CHEBI:30616"/>
        <dbReference type="ChEBI" id="CHEBI:43474"/>
        <dbReference type="ChEBI" id="CHEBI:57972"/>
        <dbReference type="ChEBI" id="CHEBI:70757"/>
        <dbReference type="ChEBI" id="CHEBI:83898"/>
        <dbReference type="ChEBI" id="CHEBI:456216"/>
        <dbReference type="EC" id="6.3.2.8"/>
    </reaction>
</comment>
<feature type="domain" description="Mur ligase central" evidence="18">
    <location>
        <begin position="135"/>
        <end position="300"/>
    </location>
</feature>
<reference evidence="19 20" key="1">
    <citation type="submission" date="2021-03" db="EMBL/GenBank/DDBJ databases">
        <title>Complete genome of Polaribacter_sp.G4M1.</title>
        <authorList>
            <person name="Jeong S.W."/>
            <person name="Bae J.W."/>
        </authorList>
    </citation>
    <scope>NUCLEOTIDE SEQUENCE [LARGE SCALE GENOMIC DNA]</scope>
    <source>
        <strain evidence="19 20">G4M1</strain>
    </source>
</reference>
<dbReference type="PANTHER" id="PTHR43445:SF3">
    <property type="entry name" value="UDP-N-ACETYLMURAMATE--L-ALANINE LIGASE"/>
    <property type="match status" value="1"/>
</dbReference>
<evidence type="ECO:0000256" key="12">
    <source>
        <dbReference type="ARBA" id="ARBA00023316"/>
    </source>
</evidence>
<evidence type="ECO:0000259" key="16">
    <source>
        <dbReference type="Pfam" id="PF01225"/>
    </source>
</evidence>
<evidence type="ECO:0000256" key="3">
    <source>
        <dbReference type="ARBA" id="ARBA00012211"/>
    </source>
</evidence>
<keyword evidence="6 14" id="KW-0132">Cell division</keyword>
<dbReference type="SUPFAM" id="SSF51984">
    <property type="entry name" value="MurCD N-terminal domain"/>
    <property type="match status" value="1"/>
</dbReference>
<comment type="subcellular location">
    <subcellularLocation>
        <location evidence="1 14">Cytoplasm</location>
    </subcellularLocation>
</comment>
<evidence type="ECO:0000256" key="5">
    <source>
        <dbReference type="ARBA" id="ARBA00022598"/>
    </source>
</evidence>
<proteinExistence type="inferred from homology"/>
<dbReference type="GO" id="GO:0008763">
    <property type="term" value="F:UDP-N-acetylmuramate-L-alanine ligase activity"/>
    <property type="evidence" value="ECO:0007669"/>
    <property type="project" value="UniProtKB-EC"/>
</dbReference>
<dbReference type="RefSeq" id="WP_207972908.1">
    <property type="nucleotide sequence ID" value="NZ_CP071795.1"/>
</dbReference>
<feature type="binding site" evidence="14">
    <location>
        <begin position="137"/>
        <end position="143"/>
    </location>
    <ligand>
        <name>ATP</name>
        <dbReference type="ChEBI" id="CHEBI:30616"/>
    </ligand>
</feature>
<keyword evidence="9 14" id="KW-0133">Cell shape</keyword>
<keyword evidence="15" id="KW-1133">Transmembrane helix</keyword>
<evidence type="ECO:0000256" key="13">
    <source>
        <dbReference type="ARBA" id="ARBA00047833"/>
    </source>
</evidence>
<keyword evidence="20" id="KW-1185">Reference proteome</keyword>
<keyword evidence="10 14" id="KW-0573">Peptidoglycan synthesis</keyword>
<feature type="transmembrane region" description="Helical" evidence="15">
    <location>
        <begin position="21"/>
        <end position="45"/>
    </location>
</feature>
<evidence type="ECO:0000256" key="8">
    <source>
        <dbReference type="ARBA" id="ARBA00022840"/>
    </source>
</evidence>
<accession>A0ABX7SX14</accession>
<keyword evidence="15" id="KW-0812">Transmembrane</keyword>
<dbReference type="InterPro" id="IPR013221">
    <property type="entry name" value="Mur_ligase_cen"/>
</dbReference>
<dbReference type="HAMAP" id="MF_00046">
    <property type="entry name" value="MurC"/>
    <property type="match status" value="1"/>
</dbReference>
<dbReference type="Gene3D" id="3.40.1190.10">
    <property type="entry name" value="Mur-like, catalytic domain"/>
    <property type="match status" value="1"/>
</dbReference>
<protein>
    <recommendedName>
        <fullName evidence="3 14">UDP-N-acetylmuramate--L-alanine ligase</fullName>
        <ecNumber evidence="3 14">6.3.2.8</ecNumber>
    </recommendedName>
    <alternativeName>
        <fullName evidence="14">UDP-N-acetylmuramoyl-L-alanine synthetase</fullName>
    </alternativeName>
</protein>
<dbReference type="Pfam" id="PF02875">
    <property type="entry name" value="Mur_ligase_C"/>
    <property type="match status" value="1"/>
</dbReference>
<evidence type="ECO:0000256" key="15">
    <source>
        <dbReference type="SAM" id="Phobius"/>
    </source>
</evidence>
<keyword evidence="5 14" id="KW-0436">Ligase</keyword>
<dbReference type="EC" id="6.3.2.8" evidence="3 14"/>
<comment type="similarity">
    <text evidence="14">Belongs to the MurCDEF family.</text>
</comment>
<evidence type="ECO:0000256" key="2">
    <source>
        <dbReference type="ARBA" id="ARBA00004752"/>
    </source>
</evidence>
<evidence type="ECO:0000256" key="1">
    <source>
        <dbReference type="ARBA" id="ARBA00004496"/>
    </source>
</evidence>
<evidence type="ECO:0000256" key="11">
    <source>
        <dbReference type="ARBA" id="ARBA00023306"/>
    </source>
</evidence>
<dbReference type="InterPro" id="IPR036615">
    <property type="entry name" value="Mur_ligase_C_dom_sf"/>
</dbReference>
<keyword evidence="11 14" id="KW-0131">Cell cycle</keyword>
<keyword evidence="7 14" id="KW-0547">Nucleotide-binding</keyword>
<gene>
    <name evidence="14" type="primary">murC</name>
    <name evidence="19" type="ORF">JL193_05880</name>
</gene>
<dbReference type="Pfam" id="PF01225">
    <property type="entry name" value="Mur_ligase"/>
    <property type="match status" value="1"/>
</dbReference>
<evidence type="ECO:0000313" key="19">
    <source>
        <dbReference type="EMBL" id="QTD38792.1"/>
    </source>
</evidence>
<dbReference type="InterPro" id="IPR004101">
    <property type="entry name" value="Mur_ligase_C"/>
</dbReference>
<dbReference type="InterPro" id="IPR036565">
    <property type="entry name" value="Mur-like_cat_sf"/>
</dbReference>
<dbReference type="InterPro" id="IPR000713">
    <property type="entry name" value="Mur_ligase_N"/>
</dbReference>
<dbReference type="Pfam" id="PF08245">
    <property type="entry name" value="Mur_ligase_M"/>
    <property type="match status" value="1"/>
</dbReference>
<feature type="domain" description="Mur ligase C-terminal" evidence="17">
    <location>
        <begin position="322"/>
        <end position="448"/>
    </location>
</feature>
<dbReference type="InterPro" id="IPR050061">
    <property type="entry name" value="MurCDEF_pg_biosynth"/>
</dbReference>
<evidence type="ECO:0000259" key="17">
    <source>
        <dbReference type="Pfam" id="PF02875"/>
    </source>
</evidence>